<keyword evidence="3" id="KW-1185">Reference proteome</keyword>
<dbReference type="SUPFAM" id="SSF55120">
    <property type="entry name" value="Pseudouridine synthase"/>
    <property type="match status" value="1"/>
</dbReference>
<dbReference type="GO" id="GO:0009982">
    <property type="term" value="F:pseudouridine synthase activity"/>
    <property type="evidence" value="ECO:0007669"/>
    <property type="project" value="InterPro"/>
</dbReference>
<accession>A0A9X2WKH8</accession>
<organism evidence="2 3">
    <name type="scientific">Shewanella holmiensis</name>
    <dbReference type="NCBI Taxonomy" id="2952222"/>
    <lineage>
        <taxon>Bacteria</taxon>
        <taxon>Pseudomonadati</taxon>
        <taxon>Pseudomonadota</taxon>
        <taxon>Gammaproteobacteria</taxon>
        <taxon>Alteromonadales</taxon>
        <taxon>Shewanellaceae</taxon>
        <taxon>Shewanella</taxon>
    </lineage>
</organism>
<comment type="caution">
    <text evidence="2">The sequence shown here is derived from an EMBL/GenBank/DDBJ whole genome shotgun (WGS) entry which is preliminary data.</text>
</comment>
<dbReference type="EMBL" id="JAMTCD010000004">
    <property type="protein sequence ID" value="MCT7941076.1"/>
    <property type="molecule type" value="Genomic_DNA"/>
</dbReference>
<dbReference type="InterPro" id="IPR050188">
    <property type="entry name" value="RluA_PseudoU_synthase"/>
</dbReference>
<dbReference type="AlphaFoldDB" id="A0A9X2WKH8"/>
<dbReference type="InterPro" id="IPR006224">
    <property type="entry name" value="PsdUridine_synth_RluA-like_CS"/>
</dbReference>
<protein>
    <submittedName>
        <fullName evidence="2">RluA family pseudouridine synthase</fullName>
    </submittedName>
</protein>
<dbReference type="GO" id="GO:0140098">
    <property type="term" value="F:catalytic activity, acting on RNA"/>
    <property type="evidence" value="ECO:0007669"/>
    <property type="project" value="UniProtKB-ARBA"/>
</dbReference>
<name>A0A9X2WKH8_9GAMM</name>
<dbReference type="Proteomes" id="UP001155546">
    <property type="component" value="Unassembled WGS sequence"/>
</dbReference>
<feature type="domain" description="Pseudouridine synthase RsuA/RluA-like" evidence="1">
    <location>
        <begin position="21"/>
        <end position="169"/>
    </location>
</feature>
<evidence type="ECO:0000313" key="2">
    <source>
        <dbReference type="EMBL" id="MCT7941076.1"/>
    </source>
</evidence>
<dbReference type="InterPro" id="IPR006145">
    <property type="entry name" value="PsdUridine_synth_RsuA/RluA"/>
</dbReference>
<evidence type="ECO:0000259" key="1">
    <source>
        <dbReference type="Pfam" id="PF00849"/>
    </source>
</evidence>
<sequence>MTEFIAPPCLGHIDILFQDEHLLIINKPSGLLSLSGKNPLNLDSVHHRLTKDFPCCTLIHRLDFGTSGIMLVALNKGINGLLTKQFQNGEVDKTYTAILQGELSALEGDITAPIAKGDFPLMKVCDTGKTAHSHYRVLETNLLGQGQPVTKVLYSPITGRTHQLRLHSQYIGHPIIGCDLYTLGNSQKLAPRLMLHASSLSFVHPITSVRMKIESQSEF</sequence>
<dbReference type="RefSeq" id="WP_261297505.1">
    <property type="nucleotide sequence ID" value="NZ_JAMTCD010000004.1"/>
</dbReference>
<dbReference type="PROSITE" id="PS01129">
    <property type="entry name" value="PSI_RLU"/>
    <property type="match status" value="1"/>
</dbReference>
<evidence type="ECO:0000313" key="3">
    <source>
        <dbReference type="Proteomes" id="UP001155546"/>
    </source>
</evidence>
<dbReference type="PANTHER" id="PTHR21600:SF89">
    <property type="entry name" value="RIBOSOMAL LARGE SUBUNIT PSEUDOURIDINE SYNTHASE A"/>
    <property type="match status" value="1"/>
</dbReference>
<gene>
    <name evidence="2" type="ORF">NE535_04605</name>
</gene>
<dbReference type="Pfam" id="PF00849">
    <property type="entry name" value="PseudoU_synth_2"/>
    <property type="match status" value="1"/>
</dbReference>
<dbReference type="GO" id="GO:0000455">
    <property type="term" value="P:enzyme-directed rRNA pseudouridine synthesis"/>
    <property type="evidence" value="ECO:0007669"/>
    <property type="project" value="TreeGrafter"/>
</dbReference>
<dbReference type="GO" id="GO:0003723">
    <property type="term" value="F:RNA binding"/>
    <property type="evidence" value="ECO:0007669"/>
    <property type="project" value="InterPro"/>
</dbReference>
<dbReference type="CDD" id="cd02869">
    <property type="entry name" value="PseudoU_synth_RluA_like"/>
    <property type="match status" value="1"/>
</dbReference>
<reference evidence="2" key="1">
    <citation type="journal article" date="2023" name="Int. J. Syst. Evol. Microbiol.">
        <title>&lt;i&gt;Shewanella septentrionalis&lt;/i&gt; sp. nov. and &lt;i&gt;Shewanella holmiensis&lt;/i&gt; sp. nov., isolated from Baltic Sea water and sediments.</title>
        <authorList>
            <person name="Martin-Rodriguez A.J."/>
            <person name="Thorell K."/>
            <person name="Joffre E."/>
            <person name="Jensie-Markopoulos S."/>
            <person name="Moore E.R.B."/>
            <person name="Sjoling A."/>
        </authorList>
    </citation>
    <scope>NUCLEOTIDE SEQUENCE</scope>
    <source>
        <strain evidence="2">SP1S2-7</strain>
    </source>
</reference>
<proteinExistence type="predicted"/>
<dbReference type="PANTHER" id="PTHR21600">
    <property type="entry name" value="MITOCHONDRIAL RNA PSEUDOURIDINE SYNTHASE"/>
    <property type="match status" value="1"/>
</dbReference>
<dbReference type="Gene3D" id="3.30.2350.10">
    <property type="entry name" value="Pseudouridine synthase"/>
    <property type="match status" value="1"/>
</dbReference>
<dbReference type="InterPro" id="IPR020103">
    <property type="entry name" value="PsdUridine_synth_cat_dom_sf"/>
</dbReference>